<sequence length="71" mass="7337">MVLVEAGVAMVLVEAGVAVVLVEAGVAVVLVEAGIRMTTSVGQTTSMGKALDSLEWRDLSIFENINSAAMD</sequence>
<dbReference type="AlphaFoldDB" id="A0AAD9V6D2"/>
<dbReference type="EMBL" id="JARQWQ010000027">
    <property type="protein sequence ID" value="KAK2562879.1"/>
    <property type="molecule type" value="Genomic_DNA"/>
</dbReference>
<protein>
    <submittedName>
        <fullName evidence="2">Uncharacterized protein</fullName>
    </submittedName>
</protein>
<evidence type="ECO:0000256" key="1">
    <source>
        <dbReference type="SAM" id="Phobius"/>
    </source>
</evidence>
<reference evidence="2" key="1">
    <citation type="journal article" date="2023" name="G3 (Bethesda)">
        <title>Whole genome assembly and annotation of the endangered Caribbean coral Acropora cervicornis.</title>
        <authorList>
            <person name="Selwyn J.D."/>
            <person name="Vollmer S.V."/>
        </authorList>
    </citation>
    <scope>NUCLEOTIDE SEQUENCE</scope>
    <source>
        <strain evidence="2">K2</strain>
    </source>
</reference>
<accession>A0AAD9V6D2</accession>
<evidence type="ECO:0000313" key="3">
    <source>
        <dbReference type="Proteomes" id="UP001249851"/>
    </source>
</evidence>
<comment type="caution">
    <text evidence="2">The sequence shown here is derived from an EMBL/GenBank/DDBJ whole genome shotgun (WGS) entry which is preliminary data.</text>
</comment>
<dbReference type="Proteomes" id="UP001249851">
    <property type="component" value="Unassembled WGS sequence"/>
</dbReference>
<keyword evidence="1" id="KW-0472">Membrane</keyword>
<feature type="transmembrane region" description="Helical" evidence="1">
    <location>
        <begin position="6"/>
        <end position="31"/>
    </location>
</feature>
<evidence type="ECO:0000313" key="2">
    <source>
        <dbReference type="EMBL" id="KAK2562879.1"/>
    </source>
</evidence>
<keyword evidence="1" id="KW-1133">Transmembrane helix</keyword>
<name>A0AAD9V6D2_ACRCE</name>
<keyword evidence="1" id="KW-0812">Transmembrane</keyword>
<gene>
    <name evidence="2" type="ORF">P5673_013845</name>
</gene>
<proteinExistence type="predicted"/>
<keyword evidence="3" id="KW-1185">Reference proteome</keyword>
<organism evidence="2 3">
    <name type="scientific">Acropora cervicornis</name>
    <name type="common">Staghorn coral</name>
    <dbReference type="NCBI Taxonomy" id="6130"/>
    <lineage>
        <taxon>Eukaryota</taxon>
        <taxon>Metazoa</taxon>
        <taxon>Cnidaria</taxon>
        <taxon>Anthozoa</taxon>
        <taxon>Hexacorallia</taxon>
        <taxon>Scleractinia</taxon>
        <taxon>Astrocoeniina</taxon>
        <taxon>Acroporidae</taxon>
        <taxon>Acropora</taxon>
    </lineage>
</organism>
<reference evidence="2" key="2">
    <citation type="journal article" date="2023" name="Science">
        <title>Genomic signatures of disease resistance in endangered staghorn corals.</title>
        <authorList>
            <person name="Vollmer S.V."/>
            <person name="Selwyn J.D."/>
            <person name="Despard B.A."/>
            <person name="Roesel C.L."/>
        </authorList>
    </citation>
    <scope>NUCLEOTIDE SEQUENCE</scope>
    <source>
        <strain evidence="2">K2</strain>
    </source>
</reference>